<evidence type="ECO:0000256" key="2">
    <source>
        <dbReference type="ARBA" id="ARBA00022630"/>
    </source>
</evidence>
<dbReference type="PANTHER" id="PTHR43004">
    <property type="entry name" value="TRK SYSTEM POTASSIUM UPTAKE PROTEIN"/>
    <property type="match status" value="1"/>
</dbReference>
<dbReference type="SUPFAM" id="SSF51905">
    <property type="entry name" value="FAD/NAD(P)-binding domain"/>
    <property type="match status" value="1"/>
</dbReference>
<keyword evidence="5" id="KW-0503">Monooxygenase</keyword>
<accession>A0A917ZSE0</accession>
<comment type="cofactor">
    <cofactor evidence="1">
        <name>FAD</name>
        <dbReference type="ChEBI" id="CHEBI:57692"/>
    </cofactor>
</comment>
<dbReference type="Gene3D" id="3.30.70.2450">
    <property type="match status" value="1"/>
</dbReference>
<name>A0A917ZSE0_9ACTN</name>
<dbReference type="InterPro" id="IPR036188">
    <property type="entry name" value="FAD/NAD-bd_sf"/>
</dbReference>
<reference evidence="5" key="2">
    <citation type="submission" date="2020-09" db="EMBL/GenBank/DDBJ databases">
        <authorList>
            <person name="Sun Q."/>
            <person name="Zhou Y."/>
        </authorList>
    </citation>
    <scope>NUCLEOTIDE SEQUENCE</scope>
    <source>
        <strain evidence="5">CGMCC 4.7201</strain>
    </source>
</reference>
<evidence type="ECO:0000256" key="3">
    <source>
        <dbReference type="ARBA" id="ARBA00022827"/>
    </source>
</evidence>
<proteinExistence type="predicted"/>
<dbReference type="AlphaFoldDB" id="A0A917ZSE0"/>
<dbReference type="RefSeq" id="WP_189133356.1">
    <property type="nucleotide sequence ID" value="NZ_BMMS01000018.1"/>
</dbReference>
<dbReference type="InterPro" id="IPR002938">
    <property type="entry name" value="FAD-bd"/>
</dbReference>
<evidence type="ECO:0000256" key="1">
    <source>
        <dbReference type="ARBA" id="ARBA00001974"/>
    </source>
</evidence>
<gene>
    <name evidence="5" type="ORF">GCM10012280_42660</name>
</gene>
<feature type="domain" description="FAD-binding" evidence="4">
    <location>
        <begin position="7"/>
        <end position="341"/>
    </location>
</feature>
<dbReference type="Proteomes" id="UP000641932">
    <property type="component" value="Unassembled WGS sequence"/>
</dbReference>
<organism evidence="5 6">
    <name type="scientific">Wenjunlia tyrosinilytica</name>
    <dbReference type="NCBI Taxonomy" id="1544741"/>
    <lineage>
        <taxon>Bacteria</taxon>
        <taxon>Bacillati</taxon>
        <taxon>Actinomycetota</taxon>
        <taxon>Actinomycetes</taxon>
        <taxon>Kitasatosporales</taxon>
        <taxon>Streptomycetaceae</taxon>
        <taxon>Wenjunlia</taxon>
    </lineage>
</organism>
<dbReference type="PRINTS" id="PR00420">
    <property type="entry name" value="RNGMNOXGNASE"/>
</dbReference>
<protein>
    <submittedName>
        <fullName evidence="5">Pentachlorophenol monooxygenase</fullName>
    </submittedName>
</protein>
<keyword evidence="3" id="KW-0274">FAD</keyword>
<dbReference type="GO" id="GO:0016709">
    <property type="term" value="F:oxidoreductase activity, acting on paired donors, with incorporation or reduction of molecular oxygen, NAD(P)H as one donor, and incorporation of one atom of oxygen"/>
    <property type="evidence" value="ECO:0007669"/>
    <property type="project" value="UniProtKB-ARBA"/>
</dbReference>
<dbReference type="Gene3D" id="3.50.50.60">
    <property type="entry name" value="FAD/NAD(P)-binding domain"/>
    <property type="match status" value="1"/>
</dbReference>
<dbReference type="InterPro" id="IPR050641">
    <property type="entry name" value="RIFMO-like"/>
</dbReference>
<dbReference type="GO" id="GO:0071949">
    <property type="term" value="F:FAD binding"/>
    <property type="evidence" value="ECO:0007669"/>
    <property type="project" value="InterPro"/>
</dbReference>
<keyword evidence="5" id="KW-0560">Oxidoreductase</keyword>
<evidence type="ECO:0000313" key="5">
    <source>
        <dbReference type="EMBL" id="GGO92451.1"/>
    </source>
</evidence>
<evidence type="ECO:0000259" key="4">
    <source>
        <dbReference type="Pfam" id="PF01494"/>
    </source>
</evidence>
<dbReference type="EMBL" id="BMMS01000018">
    <property type="protein sequence ID" value="GGO92451.1"/>
    <property type="molecule type" value="Genomic_DNA"/>
</dbReference>
<keyword evidence="2" id="KW-0285">Flavoprotein</keyword>
<dbReference type="PANTHER" id="PTHR43004:SF19">
    <property type="entry name" value="BINDING MONOOXYGENASE, PUTATIVE (JCVI)-RELATED"/>
    <property type="match status" value="1"/>
</dbReference>
<sequence>MGALPNETDVVIVGAGPVGLTAAGMLAAGGVDFVLLDAQAQGANTSRAAVVHARTLEALEALKVSEFLQARGIELSDFTVHDRGRSLMHISFKGLPTAYQYALMIPQNETEAVLTERLEELGGSVHRPYKVTGLTQDSQGVTVTATGEDGTEHTVRARYAIGADGMHSTVRDKVRIGFAGAPYAESFVLADVRMHWPREQSVELLLAPEGVTVIAPLPHGRYRVVATVRDAPEQPGPADVQALLDERGPGKDAKVTEVLWSSRFHVHHRLADRYRAGRVMLAGDAAHVHSPAGGQGMNIGIQDAVELGRALAAVVHGEPETLLDRYEATRRPIAKQVVAFTDRMTKMATMRNPVQRAARNAALAAIGRVPAVRRNVAMRLAELET</sequence>
<keyword evidence="6" id="KW-1185">Reference proteome</keyword>
<comment type="caution">
    <text evidence="5">The sequence shown here is derived from an EMBL/GenBank/DDBJ whole genome shotgun (WGS) entry which is preliminary data.</text>
</comment>
<dbReference type="Pfam" id="PF01494">
    <property type="entry name" value="FAD_binding_3"/>
    <property type="match status" value="1"/>
</dbReference>
<reference evidence="5" key="1">
    <citation type="journal article" date="2014" name="Int. J. Syst. Evol. Microbiol.">
        <title>Complete genome sequence of Corynebacterium casei LMG S-19264T (=DSM 44701T), isolated from a smear-ripened cheese.</title>
        <authorList>
            <consortium name="US DOE Joint Genome Institute (JGI-PGF)"/>
            <person name="Walter F."/>
            <person name="Albersmeier A."/>
            <person name="Kalinowski J."/>
            <person name="Ruckert C."/>
        </authorList>
    </citation>
    <scope>NUCLEOTIDE SEQUENCE</scope>
    <source>
        <strain evidence="5">CGMCC 4.7201</strain>
    </source>
</reference>
<evidence type="ECO:0000313" key="6">
    <source>
        <dbReference type="Proteomes" id="UP000641932"/>
    </source>
</evidence>